<evidence type="ECO:0000256" key="1">
    <source>
        <dbReference type="SAM" id="MobiDB-lite"/>
    </source>
</evidence>
<keyword evidence="2" id="KW-0812">Transmembrane</keyword>
<dbReference type="OrthoDB" id="5874286at2759"/>
<sequence length="135" mass="14530">MRVPDILSAFTLNVVLALLSMIMAIVALALLLFVLAKTESEEVVSNKVSSMLRAERSVVEKSIASSSPSSFVTDSGISDEDYSLDTRNFHDSTPKEHRTDTVVESSGWTEEEGAIEPLAQKITVGFECGSSASLC</sequence>
<keyword evidence="2" id="KW-0472">Membrane</keyword>
<organism evidence="5">
    <name type="scientific">Angiostrongylus costaricensis</name>
    <name type="common">Nematode worm</name>
    <dbReference type="NCBI Taxonomy" id="334426"/>
    <lineage>
        <taxon>Eukaryota</taxon>
        <taxon>Metazoa</taxon>
        <taxon>Ecdysozoa</taxon>
        <taxon>Nematoda</taxon>
        <taxon>Chromadorea</taxon>
        <taxon>Rhabditida</taxon>
        <taxon>Rhabditina</taxon>
        <taxon>Rhabditomorpha</taxon>
        <taxon>Strongyloidea</taxon>
        <taxon>Metastrongylidae</taxon>
        <taxon>Angiostrongylus</taxon>
    </lineage>
</organism>
<keyword evidence="4" id="KW-1185">Reference proteome</keyword>
<dbReference type="EMBL" id="UYYA01004852">
    <property type="protein sequence ID" value="VDM63563.1"/>
    <property type="molecule type" value="Genomic_DNA"/>
</dbReference>
<protein>
    <submittedName>
        <fullName evidence="5">Col_cuticle_N domain-containing protein</fullName>
    </submittedName>
</protein>
<feature type="compositionally biased region" description="Basic and acidic residues" evidence="1">
    <location>
        <begin position="87"/>
        <end position="101"/>
    </location>
</feature>
<evidence type="ECO:0000313" key="5">
    <source>
        <dbReference type="WBParaSite" id="ACOC_0001197701-mRNA-1"/>
    </source>
</evidence>
<keyword evidence="2" id="KW-1133">Transmembrane helix</keyword>
<dbReference type="WBParaSite" id="ACOC_0001197701-mRNA-1">
    <property type="protein sequence ID" value="ACOC_0001197701-mRNA-1"/>
    <property type="gene ID" value="ACOC_0001197701"/>
</dbReference>
<feature type="region of interest" description="Disordered" evidence="1">
    <location>
        <begin position="83"/>
        <end position="107"/>
    </location>
</feature>
<evidence type="ECO:0000313" key="3">
    <source>
        <dbReference type="EMBL" id="VDM63563.1"/>
    </source>
</evidence>
<dbReference type="Proteomes" id="UP000267027">
    <property type="component" value="Unassembled WGS sequence"/>
</dbReference>
<accession>A0A0R3PZI4</accession>
<name>A0A0R3PZI4_ANGCS</name>
<reference evidence="5" key="1">
    <citation type="submission" date="2017-02" db="UniProtKB">
        <authorList>
            <consortium name="WormBaseParasite"/>
        </authorList>
    </citation>
    <scope>IDENTIFICATION</scope>
</reference>
<gene>
    <name evidence="3" type="ORF">ACOC_LOCUS11978</name>
</gene>
<evidence type="ECO:0000313" key="4">
    <source>
        <dbReference type="Proteomes" id="UP000267027"/>
    </source>
</evidence>
<evidence type="ECO:0000256" key="2">
    <source>
        <dbReference type="SAM" id="Phobius"/>
    </source>
</evidence>
<dbReference type="AlphaFoldDB" id="A0A0R3PZI4"/>
<reference evidence="3 4" key="2">
    <citation type="submission" date="2018-11" db="EMBL/GenBank/DDBJ databases">
        <authorList>
            <consortium name="Pathogen Informatics"/>
        </authorList>
    </citation>
    <scope>NUCLEOTIDE SEQUENCE [LARGE SCALE GENOMIC DNA]</scope>
    <source>
        <strain evidence="3 4">Costa Rica</strain>
    </source>
</reference>
<proteinExistence type="predicted"/>
<feature type="transmembrane region" description="Helical" evidence="2">
    <location>
        <begin position="6"/>
        <end position="35"/>
    </location>
</feature>